<dbReference type="NCBIfam" id="TIGR02532">
    <property type="entry name" value="IV_pilin_GFxxxE"/>
    <property type="match status" value="1"/>
</dbReference>
<dbReference type="Pfam" id="PF07963">
    <property type="entry name" value="N_methyl"/>
    <property type="match status" value="1"/>
</dbReference>
<dbReference type="AlphaFoldDB" id="H5SN65"/>
<dbReference type="PANTHER" id="PTHR30093">
    <property type="entry name" value="GENERAL SECRETION PATHWAY PROTEIN G"/>
    <property type="match status" value="1"/>
</dbReference>
<dbReference type="InterPro" id="IPR012902">
    <property type="entry name" value="N_methyl_site"/>
</dbReference>
<dbReference type="PROSITE" id="PS00409">
    <property type="entry name" value="PROKAR_NTER_METHYL"/>
    <property type="match status" value="1"/>
</dbReference>
<protein>
    <recommendedName>
        <fullName evidence="2">Prepilin-type N-terminal cleavage/methylation domain-containing protein</fullName>
    </recommendedName>
</protein>
<evidence type="ECO:0008006" key="2">
    <source>
        <dbReference type="Google" id="ProtNLM"/>
    </source>
</evidence>
<dbReference type="SUPFAM" id="SSF54523">
    <property type="entry name" value="Pili subunits"/>
    <property type="match status" value="1"/>
</dbReference>
<evidence type="ECO:0000313" key="1">
    <source>
        <dbReference type="EMBL" id="BAL57601.1"/>
    </source>
</evidence>
<accession>H5SN65</accession>
<dbReference type="Gene3D" id="3.30.700.10">
    <property type="entry name" value="Glycoprotein, Type 4 Pilin"/>
    <property type="match status" value="1"/>
</dbReference>
<organism evidence="1">
    <name type="scientific">uncultured prokaryote</name>
    <dbReference type="NCBI Taxonomy" id="198431"/>
    <lineage>
        <taxon>unclassified sequences</taxon>
        <taxon>environmental samples</taxon>
    </lineage>
</organism>
<reference evidence="1" key="2">
    <citation type="journal article" date="2012" name="PLoS ONE">
        <title>A Deeply Branching Thermophilic Bacterium with an Ancient Acetyl-CoA Pathway Dominates a Subsurface Ecosystem.</title>
        <authorList>
            <person name="Takami H."/>
            <person name="Noguchi H."/>
            <person name="Takaki Y."/>
            <person name="Uchiyama I."/>
            <person name="Toyoda A."/>
            <person name="Nishi S."/>
            <person name="Chee G.-J."/>
            <person name="Arai W."/>
            <person name="Nunoura T."/>
            <person name="Itoh T."/>
            <person name="Hattori M."/>
            <person name="Takai K."/>
        </authorList>
    </citation>
    <scope>NUCLEOTIDE SEQUENCE</scope>
</reference>
<proteinExistence type="predicted"/>
<gene>
    <name evidence="1" type="ORF">HGMM_F51E10C13</name>
</gene>
<sequence length="320" mass="36249">MRRHGFTLIELLVVIAIIAILAAILFPVFAQAREMARQITCASRFHQVARAVIMYTGDYETTQPLTQWFASFAGGDNCNDRILAQLLMPYAKNWIVFRCPSDPHATDAGLDACAADNEAPPTQQCIREYRWALKTDLGYNYVYLSPIFRWSSGQPPHGNKPATDAQIGKPAATVLFVDSLWWRDPVSRQPLCGGNWIVMPPCRYYRNAAGQVVDSFTIVRQECDSGRADWWYDYAGGSCGMGARPACWRLQTATGWYTWMEFGGCWPWHRRERMMVTFVDGHTKPFTPSQLTVGCDARPQCGGFILNPDQYLWDLDDYGN</sequence>
<dbReference type="InterPro" id="IPR045584">
    <property type="entry name" value="Pilin-like"/>
</dbReference>
<reference evidence="1" key="1">
    <citation type="journal article" date="2005" name="Environ. Microbiol.">
        <title>Genetic and functional properties of uncultivated thermophilic crenarchaeotes from a subsurface gold mine as revealed by analysis of genome fragments.</title>
        <authorList>
            <person name="Nunoura T."/>
            <person name="Hirayama H."/>
            <person name="Takami H."/>
            <person name="Oida H."/>
            <person name="Nishi S."/>
            <person name="Shimamura S."/>
            <person name="Suzuki Y."/>
            <person name="Inagaki F."/>
            <person name="Takai K."/>
            <person name="Nealson K.H."/>
            <person name="Horikoshi K."/>
        </authorList>
    </citation>
    <scope>NUCLEOTIDE SEQUENCE</scope>
</reference>
<dbReference type="EMBL" id="AP011780">
    <property type="protein sequence ID" value="BAL57601.1"/>
    <property type="molecule type" value="Genomic_DNA"/>
</dbReference>
<name>H5SN65_9ZZZZ</name>